<dbReference type="AlphaFoldDB" id="A0A2A2EF28"/>
<feature type="transmembrane region" description="Helical" evidence="1">
    <location>
        <begin position="171"/>
        <end position="191"/>
    </location>
</feature>
<feature type="transmembrane region" description="Helical" evidence="1">
    <location>
        <begin position="44"/>
        <end position="63"/>
    </location>
</feature>
<keyword evidence="1" id="KW-0812">Transmembrane</keyword>
<sequence length="301" mass="34334">MDGHHMLDSFTQWLPPFMLYFLVVAIRMHEIIRMLPCNTLAPRLIMLLSLPAALVSPTFGFVRTNAGTFITWALLNFAMYVVIPLWYSRGPVRARLYMVVHLSLIFLSAYLLVLALERIRTSPDPGTVSPLMDQACRMVMEIGFILVACHTTDRFAQRIIPRAGKPSFDSFLFFSALQCFMIGVAVLVISMRGVSDTWFVLLTFILSVLCLLVDVILGTIIWREHDMRAKQREADAKQIILDSYLTGSQQMLQRAEAMAQCRHDARNQLSVIRILAERGKTTQALEHIEALRANCRRNMQR</sequence>
<feature type="transmembrane region" description="Helical" evidence="1">
    <location>
        <begin position="12"/>
        <end position="32"/>
    </location>
</feature>
<proteinExistence type="predicted"/>
<keyword evidence="1" id="KW-1133">Transmembrane helix</keyword>
<keyword evidence="1" id="KW-0472">Membrane</keyword>
<feature type="transmembrane region" description="Helical" evidence="1">
    <location>
        <begin position="131"/>
        <end position="150"/>
    </location>
</feature>
<evidence type="ECO:0000313" key="3">
    <source>
        <dbReference type="Proteomes" id="UP000217986"/>
    </source>
</evidence>
<dbReference type="EMBL" id="MVOG01000033">
    <property type="protein sequence ID" value="PAU67834.1"/>
    <property type="molecule type" value="Genomic_DNA"/>
</dbReference>
<evidence type="ECO:0000313" key="2">
    <source>
        <dbReference type="EMBL" id="PAU67834.1"/>
    </source>
</evidence>
<feature type="transmembrane region" description="Helical" evidence="1">
    <location>
        <begin position="69"/>
        <end position="87"/>
    </location>
</feature>
<gene>
    <name evidence="2" type="ORF">B1400_1517</name>
</gene>
<feature type="transmembrane region" description="Helical" evidence="1">
    <location>
        <begin position="99"/>
        <end position="119"/>
    </location>
</feature>
<protein>
    <submittedName>
        <fullName evidence="2">Uncharacterized protein</fullName>
    </submittedName>
</protein>
<accession>A0A2A2EF28</accession>
<organism evidence="2 3">
    <name type="scientific">Bifidobacterium italicum</name>
    <dbReference type="NCBI Taxonomy" id="1960968"/>
    <lineage>
        <taxon>Bacteria</taxon>
        <taxon>Bacillati</taxon>
        <taxon>Actinomycetota</taxon>
        <taxon>Actinomycetes</taxon>
        <taxon>Bifidobacteriales</taxon>
        <taxon>Bifidobacteriaceae</taxon>
        <taxon>Bifidobacterium</taxon>
    </lineage>
</organism>
<evidence type="ECO:0000256" key="1">
    <source>
        <dbReference type="SAM" id="Phobius"/>
    </source>
</evidence>
<comment type="caution">
    <text evidence="2">The sequence shown here is derived from an EMBL/GenBank/DDBJ whole genome shotgun (WGS) entry which is preliminary data.</text>
</comment>
<feature type="transmembrane region" description="Helical" evidence="1">
    <location>
        <begin position="197"/>
        <end position="222"/>
    </location>
</feature>
<name>A0A2A2EF28_9BIFI</name>
<reference evidence="2 3" key="1">
    <citation type="journal article" date="2017" name="ISME J.">
        <title>Unveiling bifidobacterial biogeography across the mammalian branch of the tree of life.</title>
        <authorList>
            <person name="Milani C."/>
            <person name="Mangifesta M."/>
            <person name="Mancabelli L."/>
            <person name="Lugli G.A."/>
            <person name="James K."/>
            <person name="Duranti S."/>
            <person name="Turroni F."/>
            <person name="Ferrario C."/>
            <person name="Ossiprandi M.C."/>
            <person name="van Sinderen D."/>
            <person name="Ventura M."/>
        </authorList>
    </citation>
    <scope>NUCLEOTIDE SEQUENCE [LARGE SCALE GENOMIC DNA]</scope>
    <source>
        <strain evidence="2 3">70</strain>
    </source>
</reference>
<dbReference type="Proteomes" id="UP000217986">
    <property type="component" value="Unassembled WGS sequence"/>
</dbReference>
<keyword evidence="3" id="KW-1185">Reference proteome</keyword>